<dbReference type="Pfam" id="PF00534">
    <property type="entry name" value="Glycos_transf_1"/>
    <property type="match status" value="1"/>
</dbReference>
<dbReference type="PANTHER" id="PTHR46401">
    <property type="entry name" value="GLYCOSYLTRANSFERASE WBBK-RELATED"/>
    <property type="match status" value="1"/>
</dbReference>
<reference evidence="3 4" key="2">
    <citation type="submission" date="2016-06" db="EMBL/GenBank/DDBJ databases">
        <title>Pedobacter psychrophilus sp. nov., isolated from Antarctic fragmentary rock.</title>
        <authorList>
            <person name="Svec P."/>
        </authorList>
    </citation>
    <scope>NUCLEOTIDE SEQUENCE [LARGE SCALE GENOMIC DNA]</scope>
    <source>
        <strain evidence="3 4">CCM 8644</strain>
    </source>
</reference>
<evidence type="ECO:0000313" key="4">
    <source>
        <dbReference type="Proteomes" id="UP000078459"/>
    </source>
</evidence>
<dbReference type="InterPro" id="IPR001296">
    <property type="entry name" value="Glyco_trans_1"/>
</dbReference>
<evidence type="ECO:0000256" key="1">
    <source>
        <dbReference type="ARBA" id="ARBA00022679"/>
    </source>
</evidence>
<protein>
    <recommendedName>
        <fullName evidence="2">Glycosyl transferase family 1 domain-containing protein</fullName>
    </recommendedName>
</protein>
<dbReference type="EMBL" id="LWHJ01000011">
    <property type="protein sequence ID" value="OAQ41761.1"/>
    <property type="molecule type" value="Genomic_DNA"/>
</dbReference>
<dbReference type="Proteomes" id="UP000078459">
    <property type="component" value="Unassembled WGS sequence"/>
</dbReference>
<keyword evidence="1" id="KW-0808">Transferase</keyword>
<comment type="caution">
    <text evidence="3">The sequence shown here is derived from an EMBL/GenBank/DDBJ whole genome shotgun (WGS) entry which is preliminary data.</text>
</comment>
<dbReference type="RefSeq" id="WP_157687351.1">
    <property type="nucleotide sequence ID" value="NZ_LWHJ01000011.1"/>
</dbReference>
<dbReference type="GO" id="GO:0016757">
    <property type="term" value="F:glycosyltransferase activity"/>
    <property type="evidence" value="ECO:0007669"/>
    <property type="project" value="InterPro"/>
</dbReference>
<evidence type="ECO:0000259" key="2">
    <source>
        <dbReference type="Pfam" id="PF00534"/>
    </source>
</evidence>
<organism evidence="3 4">
    <name type="scientific">Pedobacter psychrophilus</name>
    <dbReference type="NCBI Taxonomy" id="1826909"/>
    <lineage>
        <taxon>Bacteria</taxon>
        <taxon>Pseudomonadati</taxon>
        <taxon>Bacteroidota</taxon>
        <taxon>Sphingobacteriia</taxon>
        <taxon>Sphingobacteriales</taxon>
        <taxon>Sphingobacteriaceae</taxon>
        <taxon>Pedobacter</taxon>
    </lineage>
</organism>
<feature type="domain" description="Glycosyl transferase family 1" evidence="2">
    <location>
        <begin position="215"/>
        <end position="382"/>
    </location>
</feature>
<proteinExistence type="predicted"/>
<keyword evidence="4" id="KW-1185">Reference proteome</keyword>
<dbReference type="PANTHER" id="PTHR46401:SF2">
    <property type="entry name" value="GLYCOSYLTRANSFERASE WBBK-RELATED"/>
    <property type="match status" value="1"/>
</dbReference>
<evidence type="ECO:0000313" key="3">
    <source>
        <dbReference type="EMBL" id="OAQ41761.1"/>
    </source>
</evidence>
<gene>
    <name evidence="3" type="ORF">A5893_01200</name>
</gene>
<dbReference type="Gene3D" id="3.40.50.2000">
    <property type="entry name" value="Glycogen Phosphorylase B"/>
    <property type="match status" value="1"/>
</dbReference>
<dbReference type="AlphaFoldDB" id="A0A179DL71"/>
<dbReference type="STRING" id="1826909.A5893_01200"/>
<accession>A0A179DL71</accession>
<sequence length="407" mass="47093">MKKKVLIDVRRKLNSGIGRVTQWIVDNLTDTNLIEFYYFTFEENIIKYNLTESRCIVTKAKPLSIEEVHETPELILKYNFDIYLNPQFNISPFITTKTITILHDFWYLKSEKALPTIDDVSIRLDLKEGNYFNVINNWLTEKNAEALMTTNGLIKYKQEKELKNDVLDLIWSQLSVFSFFSNSIVFITEDVKQDFERVFKKKINSTVISNGYNHFFENVQSKTQDIFLCLAKLEKRKNILLLLEAYEIYYKKAINPVELVIAGDKGYNNYALKVLSKIEEMNAKNIPVSFIDSANDSKIKELFEKTLALILISEYESFGLPTVEASLAEIPVITSNNGYAKDFLSNETIVIKDLNPETVANALLEVQNNYPLYKEKAKQAKQIVIKTLDNEVLKAKWYNLISNAIDE</sequence>
<dbReference type="OrthoDB" id="9801609at2"/>
<name>A0A179DL71_9SPHI</name>
<reference evidence="3 4" key="1">
    <citation type="submission" date="2016-04" db="EMBL/GenBank/DDBJ databases">
        <authorList>
            <person name="Evans L.H."/>
            <person name="Alamgir A."/>
            <person name="Owens N."/>
            <person name="Weber N.D."/>
            <person name="Virtaneva K."/>
            <person name="Barbian K."/>
            <person name="Babar A."/>
            <person name="Rosenke K."/>
        </authorList>
    </citation>
    <scope>NUCLEOTIDE SEQUENCE [LARGE SCALE GENOMIC DNA]</scope>
    <source>
        <strain evidence="3 4">CCM 8644</strain>
    </source>
</reference>
<dbReference type="SUPFAM" id="SSF53756">
    <property type="entry name" value="UDP-Glycosyltransferase/glycogen phosphorylase"/>
    <property type="match status" value="1"/>
</dbReference>